<feature type="compositionally biased region" description="Basic and acidic residues" evidence="3">
    <location>
        <begin position="33"/>
        <end position="51"/>
    </location>
</feature>
<feature type="compositionally biased region" description="Low complexity" evidence="3">
    <location>
        <begin position="665"/>
        <end position="674"/>
    </location>
</feature>
<protein>
    <submittedName>
        <fullName evidence="5">RAB6A-GEF complex partner protein 1</fullName>
    </submittedName>
</protein>
<dbReference type="Pfam" id="PF07064">
    <property type="entry name" value="RIC1"/>
    <property type="match status" value="1"/>
</dbReference>
<name>A0A2R5GGD5_9STRA</name>
<evidence type="ECO:0000313" key="5">
    <source>
        <dbReference type="EMBL" id="GBG29409.1"/>
    </source>
</evidence>
<evidence type="ECO:0000259" key="4">
    <source>
        <dbReference type="Pfam" id="PF07064"/>
    </source>
</evidence>
<dbReference type="GO" id="GO:0005829">
    <property type="term" value="C:cytosol"/>
    <property type="evidence" value="ECO:0007669"/>
    <property type="project" value="TreeGrafter"/>
</dbReference>
<feature type="region of interest" description="Disordered" evidence="3">
    <location>
        <begin position="628"/>
        <end position="688"/>
    </location>
</feature>
<dbReference type="GO" id="GO:0034066">
    <property type="term" value="C:Ric1-Rgp1 guanyl-nucleotide exchange factor complex"/>
    <property type="evidence" value="ECO:0007669"/>
    <property type="project" value="InterPro"/>
</dbReference>
<dbReference type="AlphaFoldDB" id="A0A2R5GGD5"/>
<accession>A0A2R5GGD5</accession>
<dbReference type="Proteomes" id="UP000241890">
    <property type="component" value="Unassembled WGS sequence"/>
</dbReference>
<feature type="domain" description="RIC1 C-terminal alpha solenoid region" evidence="4">
    <location>
        <begin position="973"/>
        <end position="1136"/>
    </location>
</feature>
<evidence type="ECO:0000256" key="1">
    <source>
        <dbReference type="ARBA" id="ARBA00004370"/>
    </source>
</evidence>
<reference evidence="5 6" key="1">
    <citation type="submission" date="2017-12" db="EMBL/GenBank/DDBJ databases">
        <title>Sequencing, de novo assembly and annotation of complete genome of a new Thraustochytrid species, strain FCC1311.</title>
        <authorList>
            <person name="Sedici K."/>
            <person name="Godart F."/>
            <person name="Aiese Cigliano R."/>
            <person name="Sanseverino W."/>
            <person name="Barakat M."/>
            <person name="Ortet P."/>
            <person name="Marechal E."/>
            <person name="Cagnac O."/>
            <person name="Amato A."/>
        </authorList>
    </citation>
    <scope>NUCLEOTIDE SEQUENCE [LARGE SCALE GENOMIC DNA]</scope>
</reference>
<dbReference type="InterPro" id="IPR036322">
    <property type="entry name" value="WD40_repeat_dom_sf"/>
</dbReference>
<dbReference type="InterPro" id="IPR040096">
    <property type="entry name" value="Ric1"/>
</dbReference>
<dbReference type="InParanoid" id="A0A2R5GGD5"/>
<feature type="region of interest" description="Disordered" evidence="3">
    <location>
        <begin position="732"/>
        <end position="767"/>
    </location>
</feature>
<dbReference type="GO" id="GO:0042147">
    <property type="term" value="P:retrograde transport, endosome to Golgi"/>
    <property type="evidence" value="ECO:0007669"/>
    <property type="project" value="TreeGrafter"/>
</dbReference>
<dbReference type="PANTHER" id="PTHR22746">
    <property type="entry name" value="RAB6A-GEF COMPLEX PARTNER PROTEIN 1"/>
    <property type="match status" value="1"/>
</dbReference>
<gene>
    <name evidence="5" type="ORF">FCC1311_056302</name>
</gene>
<dbReference type="InterPro" id="IPR009771">
    <property type="entry name" value="RIC1_C"/>
</dbReference>
<evidence type="ECO:0000256" key="2">
    <source>
        <dbReference type="ARBA" id="ARBA00023136"/>
    </source>
</evidence>
<organism evidence="5 6">
    <name type="scientific">Hondaea fermentalgiana</name>
    <dbReference type="NCBI Taxonomy" id="2315210"/>
    <lineage>
        <taxon>Eukaryota</taxon>
        <taxon>Sar</taxon>
        <taxon>Stramenopiles</taxon>
        <taxon>Bigyra</taxon>
        <taxon>Labyrinthulomycetes</taxon>
        <taxon>Thraustochytrida</taxon>
        <taxon>Thraustochytriidae</taxon>
        <taxon>Hondaea</taxon>
    </lineage>
</organism>
<feature type="region of interest" description="Disordered" evidence="3">
    <location>
        <begin position="21"/>
        <end position="51"/>
    </location>
</feature>
<sequence length="1139" mass="124004">MLALGPPDVLRVDARRLQTSRRNDSGVGTYEDSYPKYGHEGNGKGDLNEERDQDQDRLLLVESSLNGDLVLCVGTAFVTVLACNGERDWVPVGCCARPSFGANVVGVSQAAWNSDGSAFAICNSLGVAEFYEVQKLENLAMRLSTPRWVEESRADIRAGHLRNIRFRCTVKSTVEGDPIALHSVIQHRLWLLMGTSRGSIVRVLWTGEVVVDREVDVLPGKAAKATISHLSLGWQQRVGFVSATGYAGVFSRIEESSTTYYLCEKDAVSVAMNRSRPLAIVGFRLGTIGVYAVGRKSHRILRRIAFPVHELPQHLEARVATRRSGGDFATPTTLRWCPDGSNFFVVGYADVGVMVWSSTGCKATSSLFSQSALCDDLVTQPKCAWALRGYALIGMASHTAEVPRGGGYKVSAQEFIKSCTSAQHSTGGSTSMCLQGWNYVLGLQSREWDVNSLSWWRVDLPVSFSRDNWPIRTVACSLSGNLLAVGGAQGVAVYSHTTKRWAILDAVLENKAVPSVLNFWWGDDFLCIVQWDATARAWELISYSPDDLRESAALGRIHLPSRPTGVDTLYAEGVLILQFQTQLCVYNVLANQQIDRSTPETVFEESGSASEGEDDAFAARLGGRSLFPSSSTSSSSTSSTTTATSALSPHTTETNNGTVEGKMAGSSNSSSSGNNVGGSLSGTNPGKPARRHFIIRRASSASHHPSNHANVEVTQARISLVQSVDLGFIQRQIDSNPSPQPGEKAEANSKNTGNGHAHVPDQSGASNTAISEDTREQMETPMVLCVMPCGATRRSGAPIKFPKCAVLSSTGDLYVVDTDEGSRRKICSGVFRIMPQSWGKIDQSDDIVLDSVLEQSVRRDNGQASFSSASSGLRRTASGYLSFEAAPKLPASLLYTIWILDARGLRLWLPALDADAELIDIRCANAYWDVLPLGILETHGLVVGISQRSRTITQDRLPCFEMSVRVSPTTHGILQWLVQAGRQDLASQVLVQASTHLPLFWSTLDLFLFNVVERDFKHRDETPEEHHFLLPDAISLLRKGKIAAVLGSRAYDALVVTCARKMETSRWDMFFSSAGNPEQIFNDSIYAGDLRTAAGSMVVADYFSPEKASRRIAALTHAAKVHKDHALIAELDAFLSKPR</sequence>
<dbReference type="GO" id="GO:0006886">
    <property type="term" value="P:intracellular protein transport"/>
    <property type="evidence" value="ECO:0007669"/>
    <property type="project" value="InterPro"/>
</dbReference>
<comment type="subcellular location">
    <subcellularLocation>
        <location evidence="1">Membrane</location>
    </subcellularLocation>
</comment>
<evidence type="ECO:0000256" key="3">
    <source>
        <dbReference type="SAM" id="MobiDB-lite"/>
    </source>
</evidence>
<feature type="compositionally biased region" description="Low complexity" evidence="3">
    <location>
        <begin position="628"/>
        <end position="652"/>
    </location>
</feature>
<keyword evidence="6" id="KW-1185">Reference proteome</keyword>
<dbReference type="OrthoDB" id="67540at2759"/>
<keyword evidence="2" id="KW-0472">Membrane</keyword>
<dbReference type="SUPFAM" id="SSF50978">
    <property type="entry name" value="WD40 repeat-like"/>
    <property type="match status" value="1"/>
</dbReference>
<dbReference type="PANTHER" id="PTHR22746:SF10">
    <property type="entry name" value="GUANINE NUCLEOTIDE EXCHANGE FACTOR SUBUNIT RIC1"/>
    <property type="match status" value="1"/>
</dbReference>
<comment type="caution">
    <text evidence="5">The sequence shown here is derived from an EMBL/GenBank/DDBJ whole genome shotgun (WGS) entry which is preliminary data.</text>
</comment>
<dbReference type="GO" id="GO:0000139">
    <property type="term" value="C:Golgi membrane"/>
    <property type="evidence" value="ECO:0007669"/>
    <property type="project" value="TreeGrafter"/>
</dbReference>
<proteinExistence type="predicted"/>
<evidence type="ECO:0000313" key="6">
    <source>
        <dbReference type="Proteomes" id="UP000241890"/>
    </source>
</evidence>
<dbReference type="EMBL" id="BEYU01000057">
    <property type="protein sequence ID" value="GBG29409.1"/>
    <property type="molecule type" value="Genomic_DNA"/>
</dbReference>